<dbReference type="Proteomes" id="UP000246991">
    <property type="component" value="Unassembled WGS sequence"/>
</dbReference>
<dbReference type="AlphaFoldDB" id="A0A317SLM4"/>
<name>A0A317SLM4_9PEZI</name>
<dbReference type="EMBL" id="PYWC01000067">
    <property type="protein sequence ID" value="PWW74091.1"/>
    <property type="molecule type" value="Genomic_DNA"/>
</dbReference>
<protein>
    <submittedName>
        <fullName evidence="1">Uncharacterized protein</fullName>
    </submittedName>
</protein>
<dbReference type="OrthoDB" id="5423775at2759"/>
<organism evidence="1 2">
    <name type="scientific">Tuber magnatum</name>
    <name type="common">white Piedmont truffle</name>
    <dbReference type="NCBI Taxonomy" id="42249"/>
    <lineage>
        <taxon>Eukaryota</taxon>
        <taxon>Fungi</taxon>
        <taxon>Dikarya</taxon>
        <taxon>Ascomycota</taxon>
        <taxon>Pezizomycotina</taxon>
        <taxon>Pezizomycetes</taxon>
        <taxon>Pezizales</taxon>
        <taxon>Tuberaceae</taxon>
        <taxon>Tuber</taxon>
    </lineage>
</organism>
<keyword evidence="2" id="KW-1185">Reference proteome</keyword>
<evidence type="ECO:0000313" key="2">
    <source>
        <dbReference type="Proteomes" id="UP000246991"/>
    </source>
</evidence>
<reference evidence="1 2" key="1">
    <citation type="submission" date="2018-03" db="EMBL/GenBank/DDBJ databases">
        <title>Genomes of Pezizomycetes fungi and the evolution of truffles.</title>
        <authorList>
            <person name="Murat C."/>
            <person name="Payen T."/>
            <person name="Noel B."/>
            <person name="Kuo A."/>
            <person name="Martin F.M."/>
        </authorList>
    </citation>
    <scope>NUCLEOTIDE SEQUENCE [LARGE SCALE GENOMIC DNA]</scope>
    <source>
        <strain evidence="1">091103-1</strain>
    </source>
</reference>
<accession>A0A317SLM4</accession>
<comment type="caution">
    <text evidence="1">The sequence shown here is derived from an EMBL/GenBank/DDBJ whole genome shotgun (WGS) entry which is preliminary data.</text>
</comment>
<proteinExistence type="predicted"/>
<sequence>MNPEIWETLQNRQSAATFKISLSMVQIYLRRTLKWSYRASTKATLKPPLAWEQNCYEAFLRLGFTVHRDNMHQSWIVNCDQTGVLLIPTASDHTCSLRGFKRVELHGNEEKHAFTSSITTFLDCGTLPAL</sequence>
<gene>
    <name evidence="1" type="ORF">C7212DRAFT_210861</name>
</gene>
<evidence type="ECO:0000313" key="1">
    <source>
        <dbReference type="EMBL" id="PWW74091.1"/>
    </source>
</evidence>